<protein>
    <recommendedName>
        <fullName evidence="6">Ribosomal RNA small subunit methyltransferase I</fullName>
        <ecNumber evidence="6">2.1.1.198</ecNumber>
    </recommendedName>
    <alternativeName>
        <fullName evidence="6">16S rRNA 2'-O-ribose C1402 methyltransferase</fullName>
    </alternativeName>
    <alternativeName>
        <fullName evidence="6">rRNA (cytidine-2'-O-)-methyltransferase RsmI</fullName>
    </alternativeName>
</protein>
<evidence type="ECO:0000313" key="8">
    <source>
        <dbReference type="EMBL" id="QEN09226.1"/>
    </source>
</evidence>
<name>A0A5C1QRN7_9SPIO</name>
<feature type="domain" description="Tetrapyrrole methylase" evidence="7">
    <location>
        <begin position="4"/>
        <end position="202"/>
    </location>
</feature>
<gene>
    <name evidence="6 8" type="primary">rsmI</name>
    <name evidence="8" type="ORF">EXM22_15010</name>
</gene>
<evidence type="ECO:0000256" key="3">
    <source>
        <dbReference type="ARBA" id="ARBA00022603"/>
    </source>
</evidence>
<dbReference type="Gene3D" id="3.40.1010.10">
    <property type="entry name" value="Cobalt-precorrin-4 Transmethylase, Domain 1"/>
    <property type="match status" value="1"/>
</dbReference>
<dbReference type="InterPro" id="IPR014777">
    <property type="entry name" value="4pyrrole_Mease_sub1"/>
</dbReference>
<dbReference type="GO" id="GO:0070677">
    <property type="term" value="F:rRNA (cytosine-2'-O-)-methyltransferase activity"/>
    <property type="evidence" value="ECO:0007669"/>
    <property type="project" value="UniProtKB-UniRule"/>
</dbReference>
<dbReference type="InterPro" id="IPR014776">
    <property type="entry name" value="4pyrrole_Mease_sub2"/>
</dbReference>
<evidence type="ECO:0000256" key="1">
    <source>
        <dbReference type="ARBA" id="ARBA00022490"/>
    </source>
</evidence>
<dbReference type="SUPFAM" id="SSF53790">
    <property type="entry name" value="Tetrapyrrole methylase"/>
    <property type="match status" value="1"/>
</dbReference>
<dbReference type="KEGG" id="ock:EXM22_15010"/>
<dbReference type="Gene3D" id="3.30.950.10">
    <property type="entry name" value="Methyltransferase, Cobalt-precorrin-4 Transmethylase, Domain 2"/>
    <property type="match status" value="1"/>
</dbReference>
<dbReference type="CDD" id="cd11648">
    <property type="entry name" value="RsmI"/>
    <property type="match status" value="1"/>
</dbReference>
<evidence type="ECO:0000256" key="5">
    <source>
        <dbReference type="ARBA" id="ARBA00022691"/>
    </source>
</evidence>
<dbReference type="FunFam" id="3.40.1010.10:FF:000007">
    <property type="entry name" value="Ribosomal RNA small subunit methyltransferase I"/>
    <property type="match status" value="1"/>
</dbReference>
<dbReference type="InterPro" id="IPR000878">
    <property type="entry name" value="4pyrrol_Mease"/>
</dbReference>
<proteinExistence type="inferred from homology"/>
<evidence type="ECO:0000313" key="9">
    <source>
        <dbReference type="Proteomes" id="UP000324209"/>
    </source>
</evidence>
<evidence type="ECO:0000256" key="6">
    <source>
        <dbReference type="HAMAP-Rule" id="MF_01877"/>
    </source>
</evidence>
<keyword evidence="9" id="KW-1185">Reference proteome</keyword>
<dbReference type="InterPro" id="IPR008189">
    <property type="entry name" value="rRNA_ssu_MeTfrase_I"/>
</dbReference>
<dbReference type="HAMAP" id="MF_01877">
    <property type="entry name" value="16SrRNA_methyltr_I"/>
    <property type="match status" value="1"/>
</dbReference>
<comment type="similarity">
    <text evidence="6">Belongs to the methyltransferase superfamily. RsmI family.</text>
</comment>
<keyword evidence="4 6" id="KW-0808">Transferase</keyword>
<dbReference type="AlphaFoldDB" id="A0A5C1QRN7"/>
<dbReference type="PANTHER" id="PTHR46111">
    <property type="entry name" value="RIBOSOMAL RNA SMALL SUBUNIT METHYLTRANSFERASE I"/>
    <property type="match status" value="1"/>
</dbReference>
<accession>A0A5C1QRN7</accession>
<dbReference type="Pfam" id="PF00590">
    <property type="entry name" value="TP_methylase"/>
    <property type="match status" value="1"/>
</dbReference>
<evidence type="ECO:0000259" key="7">
    <source>
        <dbReference type="Pfam" id="PF00590"/>
    </source>
</evidence>
<dbReference type="OrthoDB" id="9809084at2"/>
<comment type="function">
    <text evidence="6">Catalyzes the 2'-O-methylation of the ribose of cytidine 1402 (C1402) in 16S rRNA.</text>
</comment>
<dbReference type="GO" id="GO:0005737">
    <property type="term" value="C:cytoplasm"/>
    <property type="evidence" value="ECO:0007669"/>
    <property type="project" value="UniProtKB-SubCell"/>
</dbReference>
<dbReference type="PANTHER" id="PTHR46111:SF1">
    <property type="entry name" value="RIBOSOMAL RNA SMALL SUBUNIT METHYLTRANSFERASE I"/>
    <property type="match status" value="1"/>
</dbReference>
<organism evidence="8 9">
    <name type="scientific">Oceanispirochaeta crateris</name>
    <dbReference type="NCBI Taxonomy" id="2518645"/>
    <lineage>
        <taxon>Bacteria</taxon>
        <taxon>Pseudomonadati</taxon>
        <taxon>Spirochaetota</taxon>
        <taxon>Spirochaetia</taxon>
        <taxon>Spirochaetales</taxon>
        <taxon>Spirochaetaceae</taxon>
        <taxon>Oceanispirochaeta</taxon>
    </lineage>
</organism>
<comment type="subcellular location">
    <subcellularLocation>
        <location evidence="6">Cytoplasm</location>
    </subcellularLocation>
</comment>
<dbReference type="RefSeq" id="WP_149487300.1">
    <property type="nucleotide sequence ID" value="NZ_CP036150.1"/>
</dbReference>
<dbReference type="PIRSF" id="PIRSF005917">
    <property type="entry name" value="MTase_YraL"/>
    <property type="match status" value="1"/>
</dbReference>
<comment type="catalytic activity">
    <reaction evidence="6">
        <text>cytidine(1402) in 16S rRNA + S-adenosyl-L-methionine = 2'-O-methylcytidine(1402) in 16S rRNA + S-adenosyl-L-homocysteine + H(+)</text>
        <dbReference type="Rhea" id="RHEA:42924"/>
        <dbReference type="Rhea" id="RHEA-COMP:10285"/>
        <dbReference type="Rhea" id="RHEA-COMP:10286"/>
        <dbReference type="ChEBI" id="CHEBI:15378"/>
        <dbReference type="ChEBI" id="CHEBI:57856"/>
        <dbReference type="ChEBI" id="CHEBI:59789"/>
        <dbReference type="ChEBI" id="CHEBI:74495"/>
        <dbReference type="ChEBI" id="CHEBI:82748"/>
        <dbReference type="EC" id="2.1.1.198"/>
    </reaction>
</comment>
<dbReference type="EC" id="2.1.1.198" evidence="6"/>
<keyword evidence="1 6" id="KW-0963">Cytoplasm</keyword>
<evidence type="ECO:0000256" key="4">
    <source>
        <dbReference type="ARBA" id="ARBA00022679"/>
    </source>
</evidence>
<evidence type="ECO:0000256" key="2">
    <source>
        <dbReference type="ARBA" id="ARBA00022552"/>
    </source>
</evidence>
<dbReference type="InterPro" id="IPR035996">
    <property type="entry name" value="4pyrrol_Methylase_sf"/>
</dbReference>
<keyword evidence="2 6" id="KW-0698">rRNA processing</keyword>
<keyword evidence="5 6" id="KW-0949">S-adenosyl-L-methionine</keyword>
<keyword evidence="3 6" id="KW-0489">Methyltransferase</keyword>
<reference evidence="8 9" key="1">
    <citation type="submission" date="2019-02" db="EMBL/GenBank/DDBJ databases">
        <title>Complete Genome Sequence and Methylome Analysis of free living Spirochaetas.</title>
        <authorList>
            <person name="Fomenkov A."/>
            <person name="Dubinina G."/>
            <person name="Leshcheva N."/>
            <person name="Mikheeva N."/>
            <person name="Grabovich M."/>
            <person name="Vincze T."/>
            <person name="Roberts R.J."/>
        </authorList>
    </citation>
    <scope>NUCLEOTIDE SEQUENCE [LARGE SCALE GENOMIC DNA]</scope>
    <source>
        <strain evidence="8 9">K2</strain>
    </source>
</reference>
<dbReference type="NCBIfam" id="TIGR00096">
    <property type="entry name" value="16S rRNA (cytidine(1402)-2'-O)-methyltransferase"/>
    <property type="match status" value="1"/>
</dbReference>
<dbReference type="Proteomes" id="UP000324209">
    <property type="component" value="Chromosome"/>
</dbReference>
<dbReference type="EMBL" id="CP036150">
    <property type="protein sequence ID" value="QEN09226.1"/>
    <property type="molecule type" value="Genomic_DNA"/>
</dbReference>
<sequence length="226" mass="25441">MAILYMVATPVGNLQDMTYRAVEVLKEVDIIACEDTRLSAKLLNHYGIQKHLISCRARNEKQSAPGIVKLLDEGKNIAYVSDAGTPVMSDPGRLLVRQCRDAGHEIFPIPGASAFTTLVSVCGFHGKSFHFEGFLSPKSGKRKKRLQELLNREESFMIYESPYRVVKVLEEIREMEPEREILLGREMTKKFEEYIEGTADKLINHLETGNHSKGEFALLVSAEKKG</sequence>